<sequence>MTEALIHYNRVARTLHWTIGTLVIVNLVLGILHDPLGELFPAMPIHKSIGFLVLALSLGRLAWRLTHPAPPLPDTMPGWEKAAAHGLHWIFYALMIAMPLTGWIFSSAGKYPLSFFFLFDIPKLAVEKGSPIVAGAHSAHVVLGFLWAALLVGHVGAALRHHFILRDGVLTRMWRSAPEA</sequence>
<feature type="transmembrane region" description="Helical" evidence="13">
    <location>
        <begin position="15"/>
        <end position="33"/>
    </location>
</feature>
<evidence type="ECO:0000256" key="5">
    <source>
        <dbReference type="ARBA" id="ARBA00022617"/>
    </source>
</evidence>
<dbReference type="OrthoDB" id="1247465at2"/>
<evidence type="ECO:0000256" key="1">
    <source>
        <dbReference type="ARBA" id="ARBA00001970"/>
    </source>
</evidence>
<keyword evidence="6 13" id="KW-0812">Transmembrane</keyword>
<feature type="domain" description="Cytochrome b561 bacterial/Ni-hydrogenase" evidence="14">
    <location>
        <begin position="7"/>
        <end position="175"/>
    </location>
</feature>
<keyword evidence="5" id="KW-0349">Heme</keyword>
<dbReference type="EMBL" id="FUYM01000010">
    <property type="protein sequence ID" value="SKB96656.1"/>
    <property type="molecule type" value="Genomic_DNA"/>
</dbReference>
<evidence type="ECO:0000256" key="4">
    <source>
        <dbReference type="ARBA" id="ARBA00022475"/>
    </source>
</evidence>
<keyword evidence="11 13" id="KW-0472">Membrane</keyword>
<dbReference type="Gene3D" id="1.20.950.20">
    <property type="entry name" value="Transmembrane di-heme cytochromes, Chain C"/>
    <property type="match status" value="1"/>
</dbReference>
<evidence type="ECO:0000256" key="9">
    <source>
        <dbReference type="ARBA" id="ARBA00022989"/>
    </source>
</evidence>
<keyword evidence="4" id="KW-1003">Cell membrane</keyword>
<proteinExistence type="inferred from homology"/>
<evidence type="ECO:0000256" key="12">
    <source>
        <dbReference type="ARBA" id="ARBA00037975"/>
    </source>
</evidence>
<dbReference type="STRING" id="439228.SAMN06295920_1102"/>
<name>A0A1T5FKP8_9SPHN</name>
<evidence type="ECO:0000256" key="8">
    <source>
        <dbReference type="ARBA" id="ARBA00022982"/>
    </source>
</evidence>
<dbReference type="GO" id="GO:0046872">
    <property type="term" value="F:metal ion binding"/>
    <property type="evidence" value="ECO:0007669"/>
    <property type="project" value="UniProtKB-KW"/>
</dbReference>
<dbReference type="PANTHER" id="PTHR30529:SF1">
    <property type="entry name" value="CYTOCHROME B561 HOMOLOG 2"/>
    <property type="match status" value="1"/>
</dbReference>
<dbReference type="RefSeq" id="WP_079649816.1">
    <property type="nucleotide sequence ID" value="NZ_FUYM01000010.1"/>
</dbReference>
<dbReference type="InterPro" id="IPR016174">
    <property type="entry name" value="Di-haem_cyt_TM"/>
</dbReference>
<comment type="cofactor">
    <cofactor evidence="1">
        <name>heme b</name>
        <dbReference type="ChEBI" id="CHEBI:60344"/>
    </cofactor>
</comment>
<dbReference type="InterPro" id="IPR052168">
    <property type="entry name" value="Cytochrome_b561_oxidase"/>
</dbReference>
<dbReference type="GO" id="GO:0009055">
    <property type="term" value="F:electron transfer activity"/>
    <property type="evidence" value="ECO:0007669"/>
    <property type="project" value="InterPro"/>
</dbReference>
<feature type="transmembrane region" description="Helical" evidence="13">
    <location>
        <begin position="139"/>
        <end position="159"/>
    </location>
</feature>
<keyword evidence="10" id="KW-0408">Iron</keyword>
<evidence type="ECO:0000256" key="2">
    <source>
        <dbReference type="ARBA" id="ARBA00004651"/>
    </source>
</evidence>
<keyword evidence="16" id="KW-1185">Reference proteome</keyword>
<evidence type="ECO:0000256" key="6">
    <source>
        <dbReference type="ARBA" id="ARBA00022692"/>
    </source>
</evidence>
<keyword evidence="3" id="KW-0813">Transport</keyword>
<gene>
    <name evidence="15" type="ORF">SAMN06295920_1102</name>
</gene>
<dbReference type="AlphaFoldDB" id="A0A1T5FKP8"/>
<evidence type="ECO:0000256" key="3">
    <source>
        <dbReference type="ARBA" id="ARBA00022448"/>
    </source>
</evidence>
<keyword evidence="9 13" id="KW-1133">Transmembrane helix</keyword>
<organism evidence="15 16">
    <name type="scientific">Rhizorhabdus histidinilytica</name>
    <dbReference type="NCBI Taxonomy" id="439228"/>
    <lineage>
        <taxon>Bacteria</taxon>
        <taxon>Pseudomonadati</taxon>
        <taxon>Pseudomonadota</taxon>
        <taxon>Alphaproteobacteria</taxon>
        <taxon>Sphingomonadales</taxon>
        <taxon>Sphingomonadaceae</taxon>
        <taxon>Rhizorhabdus</taxon>
    </lineage>
</organism>
<dbReference type="Pfam" id="PF01292">
    <property type="entry name" value="Ni_hydr_CYTB"/>
    <property type="match status" value="1"/>
</dbReference>
<comment type="subcellular location">
    <subcellularLocation>
        <location evidence="2">Cell membrane</location>
        <topology evidence="2">Multi-pass membrane protein</topology>
    </subcellularLocation>
</comment>
<dbReference type="SUPFAM" id="SSF81342">
    <property type="entry name" value="Transmembrane di-heme cytochromes"/>
    <property type="match status" value="1"/>
</dbReference>
<reference evidence="16" key="1">
    <citation type="submission" date="2017-02" db="EMBL/GenBank/DDBJ databases">
        <authorList>
            <person name="Varghese N."/>
            <person name="Submissions S."/>
        </authorList>
    </citation>
    <scope>NUCLEOTIDE SEQUENCE [LARGE SCALE GENOMIC DNA]</scope>
    <source>
        <strain evidence="16">UM2</strain>
    </source>
</reference>
<evidence type="ECO:0000256" key="11">
    <source>
        <dbReference type="ARBA" id="ARBA00023136"/>
    </source>
</evidence>
<protein>
    <submittedName>
        <fullName evidence="15">Cytochrome b561</fullName>
    </submittedName>
</protein>
<dbReference type="GO" id="GO:0005886">
    <property type="term" value="C:plasma membrane"/>
    <property type="evidence" value="ECO:0007669"/>
    <property type="project" value="UniProtKB-SubCell"/>
</dbReference>
<comment type="similarity">
    <text evidence="12">Belongs to the cytochrome b561 family.</text>
</comment>
<dbReference type="Proteomes" id="UP000189818">
    <property type="component" value="Unassembled WGS sequence"/>
</dbReference>
<feature type="transmembrane region" description="Helical" evidence="13">
    <location>
        <begin position="84"/>
        <end position="105"/>
    </location>
</feature>
<evidence type="ECO:0000256" key="13">
    <source>
        <dbReference type="SAM" id="Phobius"/>
    </source>
</evidence>
<evidence type="ECO:0000313" key="16">
    <source>
        <dbReference type="Proteomes" id="UP000189818"/>
    </source>
</evidence>
<accession>A0A1T5FKP8</accession>
<dbReference type="PANTHER" id="PTHR30529">
    <property type="entry name" value="CYTOCHROME B561"/>
    <property type="match status" value="1"/>
</dbReference>
<keyword evidence="8" id="KW-0249">Electron transport</keyword>
<dbReference type="GO" id="GO:0022904">
    <property type="term" value="P:respiratory electron transport chain"/>
    <property type="evidence" value="ECO:0007669"/>
    <property type="project" value="InterPro"/>
</dbReference>
<evidence type="ECO:0000313" key="15">
    <source>
        <dbReference type="EMBL" id="SKB96656.1"/>
    </source>
</evidence>
<dbReference type="InterPro" id="IPR011577">
    <property type="entry name" value="Cyt_b561_bac/Ni-Hgenase"/>
</dbReference>
<evidence type="ECO:0000256" key="10">
    <source>
        <dbReference type="ARBA" id="ARBA00023004"/>
    </source>
</evidence>
<keyword evidence="7" id="KW-0479">Metal-binding</keyword>
<evidence type="ECO:0000259" key="14">
    <source>
        <dbReference type="Pfam" id="PF01292"/>
    </source>
</evidence>
<feature type="transmembrane region" description="Helical" evidence="13">
    <location>
        <begin position="45"/>
        <end position="63"/>
    </location>
</feature>
<evidence type="ECO:0000256" key="7">
    <source>
        <dbReference type="ARBA" id="ARBA00022723"/>
    </source>
</evidence>
<dbReference type="GO" id="GO:0020037">
    <property type="term" value="F:heme binding"/>
    <property type="evidence" value="ECO:0007669"/>
    <property type="project" value="TreeGrafter"/>
</dbReference>